<dbReference type="GO" id="GO:0005524">
    <property type="term" value="F:ATP binding"/>
    <property type="evidence" value="ECO:0007669"/>
    <property type="project" value="UniProtKB-KW"/>
</dbReference>
<evidence type="ECO:0000256" key="4">
    <source>
        <dbReference type="ARBA" id="ARBA00022741"/>
    </source>
</evidence>
<dbReference type="PANTHER" id="PTHR44899:SF3">
    <property type="entry name" value="SERINE_THREONINE-PROTEIN KINASE NEK1"/>
    <property type="match status" value="1"/>
</dbReference>
<evidence type="ECO:0000256" key="2">
    <source>
        <dbReference type="ARBA" id="ARBA00022527"/>
    </source>
</evidence>
<dbReference type="Pfam" id="PF00069">
    <property type="entry name" value="Pkinase"/>
    <property type="match status" value="2"/>
</dbReference>
<name>A0A397BWA2_APHAT</name>
<dbReference type="SUPFAM" id="SSF56112">
    <property type="entry name" value="Protein kinase-like (PK-like)"/>
    <property type="match status" value="1"/>
</dbReference>
<comment type="catalytic activity">
    <reaction evidence="10">
        <text>L-seryl-[protein] + ATP = O-phospho-L-seryl-[protein] + ADP + H(+)</text>
        <dbReference type="Rhea" id="RHEA:17989"/>
        <dbReference type="Rhea" id="RHEA-COMP:9863"/>
        <dbReference type="Rhea" id="RHEA-COMP:11604"/>
        <dbReference type="ChEBI" id="CHEBI:15378"/>
        <dbReference type="ChEBI" id="CHEBI:29999"/>
        <dbReference type="ChEBI" id="CHEBI:30616"/>
        <dbReference type="ChEBI" id="CHEBI:83421"/>
        <dbReference type="ChEBI" id="CHEBI:456216"/>
        <dbReference type="EC" id="2.7.11.1"/>
    </reaction>
</comment>
<dbReference type="InterPro" id="IPR018247">
    <property type="entry name" value="EF_Hand_1_Ca_BS"/>
</dbReference>
<evidence type="ECO:0000256" key="12">
    <source>
        <dbReference type="SAM" id="MobiDB-lite"/>
    </source>
</evidence>
<dbReference type="PROSITE" id="PS00018">
    <property type="entry name" value="EF_HAND_1"/>
    <property type="match status" value="1"/>
</dbReference>
<evidence type="ECO:0000259" key="14">
    <source>
        <dbReference type="PROSITE" id="PS50222"/>
    </source>
</evidence>
<dbReference type="InterPro" id="IPR051131">
    <property type="entry name" value="NEK_Ser/Thr_kinase_NIMA"/>
</dbReference>
<dbReference type="InterPro" id="IPR000719">
    <property type="entry name" value="Prot_kinase_dom"/>
</dbReference>
<comment type="caution">
    <text evidence="15">The sequence shown here is derived from an EMBL/GenBank/DDBJ whole genome shotgun (WGS) entry which is preliminary data.</text>
</comment>
<dbReference type="VEuPathDB" id="FungiDB:H257_01412"/>
<keyword evidence="11" id="KW-0853">WD repeat</keyword>
<keyword evidence="2" id="KW-0723">Serine/threonine-protein kinase</keyword>
<dbReference type="SUPFAM" id="SSF50978">
    <property type="entry name" value="WD40 repeat-like"/>
    <property type="match status" value="1"/>
</dbReference>
<dbReference type="GO" id="GO:0004674">
    <property type="term" value="F:protein serine/threonine kinase activity"/>
    <property type="evidence" value="ECO:0007669"/>
    <property type="project" value="UniProtKB-KW"/>
</dbReference>
<feature type="domain" description="Protein kinase" evidence="13">
    <location>
        <begin position="1"/>
        <end position="214"/>
    </location>
</feature>
<dbReference type="InterPro" id="IPR011992">
    <property type="entry name" value="EF-hand-dom_pair"/>
</dbReference>
<gene>
    <name evidence="15" type="ORF">DYB25_002632</name>
</gene>
<evidence type="ECO:0000313" key="16">
    <source>
        <dbReference type="Proteomes" id="UP000266239"/>
    </source>
</evidence>
<protein>
    <recommendedName>
        <fullName evidence="1">non-specific serine/threonine protein kinase</fullName>
        <ecNumber evidence="1">2.7.11.1</ecNumber>
    </recommendedName>
</protein>
<dbReference type="InterPro" id="IPR002048">
    <property type="entry name" value="EF_hand_dom"/>
</dbReference>
<keyword evidence="7" id="KW-0067">ATP-binding</keyword>
<dbReference type="InterPro" id="IPR036322">
    <property type="entry name" value="WD40_repeat_dom_sf"/>
</dbReference>
<keyword evidence="5" id="KW-0418">Kinase</keyword>
<dbReference type="Proteomes" id="UP000266239">
    <property type="component" value="Unassembled WGS sequence"/>
</dbReference>
<feature type="region of interest" description="Disordered" evidence="12">
    <location>
        <begin position="281"/>
        <end position="318"/>
    </location>
</feature>
<evidence type="ECO:0000256" key="8">
    <source>
        <dbReference type="ARBA" id="ARBA00024334"/>
    </source>
</evidence>
<evidence type="ECO:0000259" key="13">
    <source>
        <dbReference type="PROSITE" id="PS50011"/>
    </source>
</evidence>
<dbReference type="Gene3D" id="2.130.10.10">
    <property type="entry name" value="YVTN repeat-like/Quinoprotein amine dehydrogenase"/>
    <property type="match status" value="3"/>
</dbReference>
<feature type="domain" description="EF-hand" evidence="14">
    <location>
        <begin position="482"/>
        <end position="517"/>
    </location>
</feature>
<evidence type="ECO:0000256" key="1">
    <source>
        <dbReference type="ARBA" id="ARBA00012513"/>
    </source>
</evidence>
<keyword evidence="4" id="KW-0547">Nucleotide-binding</keyword>
<comment type="catalytic activity">
    <reaction evidence="9">
        <text>L-threonyl-[protein] + ATP = O-phospho-L-threonyl-[protein] + ADP + H(+)</text>
        <dbReference type="Rhea" id="RHEA:46608"/>
        <dbReference type="Rhea" id="RHEA-COMP:11060"/>
        <dbReference type="Rhea" id="RHEA-COMP:11605"/>
        <dbReference type="ChEBI" id="CHEBI:15378"/>
        <dbReference type="ChEBI" id="CHEBI:30013"/>
        <dbReference type="ChEBI" id="CHEBI:30616"/>
        <dbReference type="ChEBI" id="CHEBI:61977"/>
        <dbReference type="ChEBI" id="CHEBI:456216"/>
        <dbReference type="EC" id="2.7.11.1"/>
    </reaction>
</comment>
<evidence type="ECO:0000256" key="7">
    <source>
        <dbReference type="ARBA" id="ARBA00022840"/>
    </source>
</evidence>
<dbReference type="Gene3D" id="3.30.200.20">
    <property type="entry name" value="Phosphorylase Kinase, domain 1"/>
    <property type="match status" value="1"/>
</dbReference>
<comment type="similarity">
    <text evidence="8">Belongs to the protein kinase superfamily. Ser/Thr protein kinase family. CDPK subfamily.</text>
</comment>
<dbReference type="PROSITE" id="PS50222">
    <property type="entry name" value="EF_HAND_2"/>
    <property type="match status" value="1"/>
</dbReference>
<dbReference type="PANTHER" id="PTHR44899">
    <property type="entry name" value="CAMK FAMILY PROTEIN KINASE"/>
    <property type="match status" value="1"/>
</dbReference>
<proteinExistence type="inferred from homology"/>
<dbReference type="EMBL" id="QUTA01003073">
    <property type="protein sequence ID" value="RHY24976.1"/>
    <property type="molecule type" value="Genomic_DNA"/>
</dbReference>
<dbReference type="SUPFAM" id="SSF47473">
    <property type="entry name" value="EF-hand"/>
    <property type="match status" value="1"/>
</dbReference>
<evidence type="ECO:0000256" key="11">
    <source>
        <dbReference type="PROSITE-ProRule" id="PRU00221"/>
    </source>
</evidence>
<sequence length="974" mass="107134">MEQYTRIRLLGEGSFGRVFLMRENAVDGGGLVCVKDIPVLHVSSSKKTRRGGHSSSDGLNEAHLMQKLRHPNLIAYRDSFESTNHRHLFIVMEYCSGGKWNTVMCGGGAELDRDDLAHTTVGTPNFMSPELLDGTYSYASDVWALGCVLYEMCTLHFPFEAKTTPTLVAKICAGDYAPLDRKFSPDLRRLQDELLAVDAWRRPSLQSILTRDFLRPALECYVTDVVKCGSYGYRIYSHDYKLEEDMLQWLENERQRHLILVLERIKQARCSASILSPRPMIPQTVVSPESPRCRPPPTPDPEWRPPVQSKPPSSTSFLSSAHLDTSTCFSSAFRKGVNLTPHAKPYLAQACKDVRVLRRSVYAQAAHARNHVAAHMVLSSSPPKGLPGDSIEDAAVATPDEVDAALLQYQRDVERRLRLRTSSTLGVAFGLKEGVKTGLNKMGLDLDNVAALHDVEDRRMTLDDFLTVVVDCNTQVKGHAESTVTQLCQLFHKIDHDEDGVITWTEFTSFVLETMRGYSEQLLVDGLHETLECMGSVNLKSKHSVTDMTFLSPRANAVVASLASTISILDISTNKLLNLLVGHRLGVTCIKYSVAYRYIISAGLDHDLRVRSHRHQVVGLTWVEDSPEVHSVDEAGFLKIWDLRTYRCIQTLCTLTATSATRSADAALKPTSHVRVWDAQTGQLTYNLRALVPTTISAGCYGSGPVAFLGTQAGMLYVSAVEMIESRDRTLARRVVSTSLDGTCVVSDSETLALVHSMNHWHGINGHPLTRVAPTVGVAGVPHDYFVPQPTKAAYSDYAIDCLKRIFAPFDPHKTGEIAASHLTALFDAVVSLNRRSGQRNPATGYVTSDVGCVAVSHKYNVIVTASIDGHFCVWHGSKCQPLASSPDGASAGITAVVFLEPHPIFAVTDDQGGLGLFAIPPHPLRFERLVHTTCAATVHSLAWCLPRTLVTGDDEGKFHQNINPCSVVGYGHS</sequence>
<dbReference type="SMART" id="SM00320">
    <property type="entry name" value="WD40"/>
    <property type="match status" value="3"/>
</dbReference>
<dbReference type="InterPro" id="IPR001680">
    <property type="entry name" value="WD40_rpt"/>
</dbReference>
<dbReference type="InterPro" id="IPR011009">
    <property type="entry name" value="Kinase-like_dom_sf"/>
</dbReference>
<keyword evidence="3" id="KW-0808">Transferase</keyword>
<evidence type="ECO:0000256" key="10">
    <source>
        <dbReference type="ARBA" id="ARBA00048679"/>
    </source>
</evidence>
<dbReference type="Gene3D" id="1.10.510.10">
    <property type="entry name" value="Transferase(Phosphotransferase) domain 1"/>
    <property type="match status" value="1"/>
</dbReference>
<evidence type="ECO:0000313" key="15">
    <source>
        <dbReference type="EMBL" id="RHY24976.1"/>
    </source>
</evidence>
<feature type="repeat" description="WD" evidence="11">
    <location>
        <begin position="610"/>
        <end position="651"/>
    </location>
</feature>
<reference evidence="15 16" key="1">
    <citation type="submission" date="2018-08" db="EMBL/GenBank/DDBJ databases">
        <title>Aphanomyces genome sequencing and annotation.</title>
        <authorList>
            <person name="Minardi D."/>
            <person name="Oidtmann B."/>
            <person name="Van Der Giezen M."/>
            <person name="Studholme D.J."/>
        </authorList>
    </citation>
    <scope>NUCLEOTIDE SEQUENCE [LARGE SCALE GENOMIC DNA]</scope>
    <source>
        <strain evidence="15 16">Yx</strain>
    </source>
</reference>
<dbReference type="AlphaFoldDB" id="A0A397BWA2"/>
<evidence type="ECO:0000256" key="9">
    <source>
        <dbReference type="ARBA" id="ARBA00047899"/>
    </source>
</evidence>
<accession>A0A397BWA2</accession>
<evidence type="ECO:0000256" key="5">
    <source>
        <dbReference type="ARBA" id="ARBA00022777"/>
    </source>
</evidence>
<keyword evidence="6" id="KW-0106">Calcium</keyword>
<evidence type="ECO:0000256" key="3">
    <source>
        <dbReference type="ARBA" id="ARBA00022679"/>
    </source>
</evidence>
<organism evidence="15 16">
    <name type="scientific">Aphanomyces astaci</name>
    <name type="common">Crayfish plague agent</name>
    <dbReference type="NCBI Taxonomy" id="112090"/>
    <lineage>
        <taxon>Eukaryota</taxon>
        <taxon>Sar</taxon>
        <taxon>Stramenopiles</taxon>
        <taxon>Oomycota</taxon>
        <taxon>Saprolegniomycetes</taxon>
        <taxon>Saprolegniales</taxon>
        <taxon>Verrucalvaceae</taxon>
        <taxon>Aphanomyces</taxon>
    </lineage>
</organism>
<evidence type="ECO:0000256" key="6">
    <source>
        <dbReference type="ARBA" id="ARBA00022837"/>
    </source>
</evidence>
<dbReference type="PROSITE" id="PS50082">
    <property type="entry name" value="WD_REPEATS_2"/>
    <property type="match status" value="1"/>
</dbReference>
<dbReference type="EC" id="2.7.11.1" evidence="1"/>
<dbReference type="PROSITE" id="PS50011">
    <property type="entry name" value="PROTEIN_KINASE_DOM"/>
    <property type="match status" value="1"/>
</dbReference>
<dbReference type="VEuPathDB" id="FungiDB:H257_01413"/>
<dbReference type="InterPro" id="IPR015943">
    <property type="entry name" value="WD40/YVTN_repeat-like_dom_sf"/>
</dbReference>
<dbReference type="GO" id="GO:0005509">
    <property type="term" value="F:calcium ion binding"/>
    <property type="evidence" value="ECO:0007669"/>
    <property type="project" value="InterPro"/>
</dbReference>